<reference evidence="7 8" key="1">
    <citation type="journal article" date="2019" name="Emerg. Microbes Infect.">
        <title>Comprehensive subspecies identification of 175 nontuberculous mycobacteria species based on 7547 genomic profiles.</title>
        <authorList>
            <person name="Matsumoto Y."/>
            <person name="Kinjo T."/>
            <person name="Motooka D."/>
            <person name="Nabeya D."/>
            <person name="Jung N."/>
            <person name="Uechi K."/>
            <person name="Horii T."/>
            <person name="Iida T."/>
            <person name="Fujita J."/>
            <person name="Nakamura S."/>
        </authorList>
    </citation>
    <scope>NUCLEOTIDE SEQUENCE [LARGE SCALE GENOMIC DNA]</scope>
    <source>
        <strain evidence="7 8">JCM 14742</strain>
    </source>
</reference>
<keyword evidence="8" id="KW-1185">Reference proteome</keyword>
<evidence type="ECO:0000256" key="1">
    <source>
        <dbReference type="ARBA" id="ARBA00000085"/>
    </source>
</evidence>
<dbReference type="InterPro" id="IPR013655">
    <property type="entry name" value="PAS_fold_3"/>
</dbReference>
<dbReference type="PANTHER" id="PTHR43304:SF1">
    <property type="entry name" value="PAC DOMAIN-CONTAINING PROTEIN"/>
    <property type="match status" value="1"/>
</dbReference>
<dbReference type="Pfam" id="PF08447">
    <property type="entry name" value="PAS_3"/>
    <property type="match status" value="1"/>
</dbReference>
<dbReference type="Gene3D" id="3.30.450.20">
    <property type="entry name" value="PAS domain"/>
    <property type="match status" value="1"/>
</dbReference>
<dbReference type="Gene3D" id="2.10.70.100">
    <property type="match status" value="1"/>
</dbReference>
<dbReference type="Gene3D" id="1.10.10.10">
    <property type="entry name" value="Winged helix-like DNA-binding domain superfamily/Winged helix DNA-binding domain"/>
    <property type="match status" value="1"/>
</dbReference>
<dbReference type="Proteomes" id="UP000467105">
    <property type="component" value="Chromosome"/>
</dbReference>
<proteinExistence type="predicted"/>
<evidence type="ECO:0000313" key="8">
    <source>
        <dbReference type="Proteomes" id="UP000467105"/>
    </source>
</evidence>
<dbReference type="InterPro" id="IPR052162">
    <property type="entry name" value="Sensor_kinase/Photoreceptor"/>
</dbReference>
<dbReference type="InterPro" id="IPR036388">
    <property type="entry name" value="WH-like_DNA-bd_sf"/>
</dbReference>
<name>A0A7I7YUA6_9MYCO</name>
<dbReference type="SMART" id="SM01012">
    <property type="entry name" value="ANTAR"/>
    <property type="match status" value="1"/>
</dbReference>
<gene>
    <name evidence="7" type="ORF">MPRM_16120</name>
</gene>
<keyword evidence="4" id="KW-0808">Transferase</keyword>
<feature type="domain" description="ANTAR" evidence="6">
    <location>
        <begin position="152"/>
        <end position="213"/>
    </location>
</feature>
<dbReference type="PANTHER" id="PTHR43304">
    <property type="entry name" value="PHYTOCHROME-LIKE PROTEIN CPH1"/>
    <property type="match status" value="1"/>
</dbReference>
<dbReference type="Pfam" id="PF03861">
    <property type="entry name" value="ANTAR"/>
    <property type="match status" value="1"/>
</dbReference>
<evidence type="ECO:0000256" key="2">
    <source>
        <dbReference type="ARBA" id="ARBA00012438"/>
    </source>
</evidence>
<dbReference type="OrthoDB" id="3787288at2"/>
<dbReference type="InterPro" id="IPR035965">
    <property type="entry name" value="PAS-like_dom_sf"/>
</dbReference>
<dbReference type="AlphaFoldDB" id="A0A7I7YUA6"/>
<dbReference type="GO" id="GO:0003723">
    <property type="term" value="F:RNA binding"/>
    <property type="evidence" value="ECO:0007669"/>
    <property type="project" value="InterPro"/>
</dbReference>
<dbReference type="SUPFAM" id="SSF55785">
    <property type="entry name" value="PYP-like sensor domain (PAS domain)"/>
    <property type="match status" value="1"/>
</dbReference>
<dbReference type="NCBIfam" id="TIGR00229">
    <property type="entry name" value="sensory_box"/>
    <property type="match status" value="1"/>
</dbReference>
<dbReference type="PROSITE" id="PS50921">
    <property type="entry name" value="ANTAR"/>
    <property type="match status" value="1"/>
</dbReference>
<evidence type="ECO:0000313" key="7">
    <source>
        <dbReference type="EMBL" id="BBZ44331.1"/>
    </source>
</evidence>
<keyword evidence="5" id="KW-0418">Kinase</keyword>
<dbReference type="EMBL" id="AP022614">
    <property type="protein sequence ID" value="BBZ44331.1"/>
    <property type="molecule type" value="Genomic_DNA"/>
</dbReference>
<protein>
    <recommendedName>
        <fullName evidence="2">histidine kinase</fullName>
        <ecNumber evidence="2">2.7.13.3</ecNumber>
    </recommendedName>
</protein>
<dbReference type="GO" id="GO:0004673">
    <property type="term" value="F:protein histidine kinase activity"/>
    <property type="evidence" value="ECO:0007669"/>
    <property type="project" value="UniProtKB-EC"/>
</dbReference>
<dbReference type="RefSeq" id="WP_085271588.1">
    <property type="nucleotide sequence ID" value="NZ_AP022614.1"/>
</dbReference>
<evidence type="ECO:0000259" key="6">
    <source>
        <dbReference type="PROSITE" id="PS50921"/>
    </source>
</evidence>
<organism evidence="7 8">
    <name type="scientific">Mycobacterium parmense</name>
    <dbReference type="NCBI Taxonomy" id="185642"/>
    <lineage>
        <taxon>Bacteria</taxon>
        <taxon>Bacillati</taxon>
        <taxon>Actinomycetota</taxon>
        <taxon>Actinomycetes</taxon>
        <taxon>Mycobacteriales</taxon>
        <taxon>Mycobacteriaceae</taxon>
        <taxon>Mycobacterium</taxon>
        <taxon>Mycobacterium simiae complex</taxon>
    </lineage>
</organism>
<dbReference type="EC" id="2.7.13.3" evidence="2"/>
<accession>A0A7I7YUA6</accession>
<keyword evidence="3" id="KW-0597">Phosphoprotein</keyword>
<sequence length="244" mass="27271">MADGKKQFNEQLTTVELSPTGSEGPATDGQAVRAIDKALLGGEPQKVGRFTYRYDDGTWTWTDAVARMHGYEPGEIEPTTELILSHKHPDDLERVKALLAQSAAPFSSRHRIRTTTGEMRKVVVVGEPVTDADGRTVATRGFYIDVTDSFHTDLQQTITEELPVIVGHREVIEQAKGMLMLTYRVDADAAFELLKWRSQELNVKLFSVAEQLTLELPELLNHQPALRAPIDHYLLTLRPPNTPD</sequence>
<evidence type="ECO:0000256" key="3">
    <source>
        <dbReference type="ARBA" id="ARBA00022553"/>
    </source>
</evidence>
<comment type="catalytic activity">
    <reaction evidence="1">
        <text>ATP + protein L-histidine = ADP + protein N-phospho-L-histidine.</text>
        <dbReference type="EC" id="2.7.13.3"/>
    </reaction>
</comment>
<dbReference type="InterPro" id="IPR000014">
    <property type="entry name" value="PAS"/>
</dbReference>
<dbReference type="InterPro" id="IPR005561">
    <property type="entry name" value="ANTAR"/>
</dbReference>
<evidence type="ECO:0000256" key="5">
    <source>
        <dbReference type="ARBA" id="ARBA00022777"/>
    </source>
</evidence>
<evidence type="ECO:0000256" key="4">
    <source>
        <dbReference type="ARBA" id="ARBA00022679"/>
    </source>
</evidence>